<evidence type="ECO:0000256" key="1">
    <source>
        <dbReference type="ARBA" id="ARBA00023015"/>
    </source>
</evidence>
<organism evidence="5 6">
    <name type="scientific">Niastella koreensis</name>
    <dbReference type="NCBI Taxonomy" id="354356"/>
    <lineage>
        <taxon>Bacteria</taxon>
        <taxon>Pseudomonadati</taxon>
        <taxon>Bacteroidota</taxon>
        <taxon>Chitinophagia</taxon>
        <taxon>Chitinophagales</taxon>
        <taxon>Chitinophagaceae</taxon>
        <taxon>Niastella</taxon>
    </lineage>
</organism>
<keyword evidence="6" id="KW-1185">Reference proteome</keyword>
<dbReference type="PROSITE" id="PS01124">
    <property type="entry name" value="HTH_ARAC_FAMILY_2"/>
    <property type="match status" value="1"/>
</dbReference>
<dbReference type="RefSeq" id="WP_014222089.1">
    <property type="nucleotide sequence ID" value="NZ_LWBO01000022.1"/>
</dbReference>
<dbReference type="PANTHER" id="PTHR43280:SF32">
    <property type="entry name" value="TRANSCRIPTIONAL REGULATORY PROTEIN"/>
    <property type="match status" value="1"/>
</dbReference>
<dbReference type="Pfam" id="PF12833">
    <property type="entry name" value="HTH_18"/>
    <property type="match status" value="1"/>
</dbReference>
<dbReference type="SUPFAM" id="SSF46689">
    <property type="entry name" value="Homeodomain-like"/>
    <property type="match status" value="1"/>
</dbReference>
<evidence type="ECO:0000313" key="5">
    <source>
        <dbReference type="EMBL" id="OQP45055.1"/>
    </source>
</evidence>
<evidence type="ECO:0000313" key="6">
    <source>
        <dbReference type="Proteomes" id="UP000192277"/>
    </source>
</evidence>
<accession>A0ABX3NTP9</accession>
<evidence type="ECO:0000259" key="4">
    <source>
        <dbReference type="PROSITE" id="PS01124"/>
    </source>
</evidence>
<dbReference type="EMBL" id="LWBO01000022">
    <property type="protein sequence ID" value="OQP45055.1"/>
    <property type="molecule type" value="Genomic_DNA"/>
</dbReference>
<dbReference type="PANTHER" id="PTHR43280">
    <property type="entry name" value="ARAC-FAMILY TRANSCRIPTIONAL REGULATOR"/>
    <property type="match status" value="1"/>
</dbReference>
<dbReference type="Gene3D" id="1.10.10.60">
    <property type="entry name" value="Homeodomain-like"/>
    <property type="match status" value="1"/>
</dbReference>
<evidence type="ECO:0000256" key="3">
    <source>
        <dbReference type="ARBA" id="ARBA00023163"/>
    </source>
</evidence>
<proteinExistence type="predicted"/>
<keyword evidence="3" id="KW-0804">Transcription</keyword>
<keyword evidence="1" id="KW-0805">Transcription regulation</keyword>
<sequence length="312" mass="35789">MDKKIPTESLLDYYARTGHAITKDHLPITSESGHFNVRMATACCRKTPFNRRDYLKICICDGSGRGSGTLIYDDREIHLNQPCIIFTHPSVPASIEISKMSRYSCIFNKQFIDGQMSPDVQYASPLFNATLYPIVTLTEEELGRLNGYFAEMKRLQESDYPFKWEMIRNMLQLTIHEGIRLQQQQAVQAGVVRDRLVNSFFSLLNQQFPVDSPENSLKLLTPAHFADQLHVHVNHLNSVIKKNTGKSTRVIIHERIVAEAKALLRNTSWNAAEIGYALGFEYPSHFNKYFKQFTEMTPMEFRQNNMAVSMAL</sequence>
<dbReference type="InterPro" id="IPR018060">
    <property type="entry name" value="HTH_AraC"/>
</dbReference>
<gene>
    <name evidence="5" type="ORF">A4D02_34440</name>
</gene>
<evidence type="ECO:0000256" key="2">
    <source>
        <dbReference type="ARBA" id="ARBA00023125"/>
    </source>
</evidence>
<feature type="domain" description="HTH araC/xylS-type" evidence="4">
    <location>
        <begin position="198"/>
        <end position="304"/>
    </location>
</feature>
<name>A0ABX3NTP9_9BACT</name>
<reference evidence="5 6" key="1">
    <citation type="submission" date="2016-04" db="EMBL/GenBank/DDBJ databases">
        <authorList>
            <person name="Chen L."/>
            <person name="Zhuang W."/>
            <person name="Wang G."/>
        </authorList>
    </citation>
    <scope>NUCLEOTIDE SEQUENCE [LARGE SCALE GENOMIC DNA]</scope>
    <source>
        <strain evidence="6">GR20</strain>
    </source>
</reference>
<keyword evidence="2" id="KW-0238">DNA-binding</keyword>
<dbReference type="Proteomes" id="UP000192277">
    <property type="component" value="Unassembled WGS sequence"/>
</dbReference>
<comment type="caution">
    <text evidence="5">The sequence shown here is derived from an EMBL/GenBank/DDBJ whole genome shotgun (WGS) entry which is preliminary data.</text>
</comment>
<dbReference type="InterPro" id="IPR009057">
    <property type="entry name" value="Homeodomain-like_sf"/>
</dbReference>
<protein>
    <recommendedName>
        <fullName evidence="4">HTH araC/xylS-type domain-containing protein</fullName>
    </recommendedName>
</protein>
<dbReference type="SMART" id="SM00342">
    <property type="entry name" value="HTH_ARAC"/>
    <property type="match status" value="1"/>
</dbReference>